<evidence type="ECO:0000313" key="1">
    <source>
        <dbReference type="EMBL" id="KAA8811746.1"/>
    </source>
</evidence>
<evidence type="ECO:0000313" key="2">
    <source>
        <dbReference type="EMBL" id="PJZ17671.1"/>
    </source>
</evidence>
<accession>A0A2M9WQG0</accession>
<organism evidence="2 3">
    <name type="scientific">Lactobacillus crispatus</name>
    <dbReference type="NCBI Taxonomy" id="47770"/>
    <lineage>
        <taxon>Bacteria</taxon>
        <taxon>Bacillati</taxon>
        <taxon>Bacillota</taxon>
        <taxon>Bacilli</taxon>
        <taxon>Lactobacillales</taxon>
        <taxon>Lactobacillaceae</taxon>
        <taxon>Lactobacillus</taxon>
    </lineage>
</organism>
<reference evidence="2 3" key="1">
    <citation type="submission" date="2016-10" db="EMBL/GenBank/DDBJ databases">
        <title>WGS of isloates from the oral cavity of healthy individuals.</title>
        <authorList>
            <person name="Sharma S."/>
            <person name="Pal V.K."/>
            <person name="Patil P.B."/>
            <person name="Korpole S."/>
            <person name="Grover V."/>
        </authorList>
    </citation>
    <scope>NUCLEOTIDE SEQUENCE [LARGE SCALE GENOMIC DNA]</scope>
    <source>
        <strain evidence="2 3">DISK12</strain>
    </source>
</reference>
<dbReference type="SUPFAM" id="SSF111126">
    <property type="entry name" value="Ligand-binding domain in the NO signalling and Golgi transport"/>
    <property type="match status" value="1"/>
</dbReference>
<dbReference type="Pfam" id="PF10702">
    <property type="entry name" value="DUF2507"/>
    <property type="match status" value="1"/>
</dbReference>
<proteinExistence type="predicted"/>
<comment type="caution">
    <text evidence="2">The sequence shown here is derived from an EMBL/GenBank/DDBJ whole genome shotgun (WGS) entry which is preliminary data.</text>
</comment>
<dbReference type="InterPro" id="IPR024096">
    <property type="entry name" value="NO_sig/Golgi_transp_ligand-bd"/>
</dbReference>
<dbReference type="Proteomes" id="UP000231914">
    <property type="component" value="Unassembled WGS sequence"/>
</dbReference>
<sequence length="143" mass="16645">MNKFMTENTENTENTNEHVYFINQLYRDFLLPTILGDDDASILYWAGKRIARKYDLSDYDDLVEFFNMAEFGKLEKVKERRSFTTYELSGQTVTDRLNSASKEFSLEGGMIAEAFQKSTGRTTECEINILDKEKKVQFIARFG</sequence>
<dbReference type="RefSeq" id="WP_054833039.1">
    <property type="nucleotide sequence ID" value="NZ_CP072197.1"/>
</dbReference>
<dbReference type="Proteomes" id="UP000324504">
    <property type="component" value="Unassembled WGS sequence"/>
</dbReference>
<dbReference type="InterPro" id="IPR019642">
    <property type="entry name" value="DUF2507"/>
</dbReference>
<dbReference type="EMBL" id="VUAV01000081">
    <property type="protein sequence ID" value="KAA8811746.1"/>
    <property type="molecule type" value="Genomic_DNA"/>
</dbReference>
<evidence type="ECO:0000313" key="4">
    <source>
        <dbReference type="Proteomes" id="UP000324504"/>
    </source>
</evidence>
<evidence type="ECO:0000313" key="3">
    <source>
        <dbReference type="Proteomes" id="UP000231914"/>
    </source>
</evidence>
<reference evidence="1 4" key="2">
    <citation type="submission" date="2019-09" db="EMBL/GenBank/DDBJ databases">
        <title>Comparative analysis of L. crispatus genomes revealed niche specific adaptation to different host and body sites.</title>
        <authorList>
            <person name="Pan M."/>
            <person name="Hidalgo-Cantabrana C."/>
            <person name="Barrangou R."/>
        </authorList>
    </citation>
    <scope>NUCLEOTIDE SEQUENCE [LARGE SCALE GENOMIC DNA]</scope>
    <source>
        <strain evidence="1 4">NCK2488</strain>
    </source>
</reference>
<dbReference type="Gene3D" id="3.30.1380.20">
    <property type="entry name" value="Trafficking protein particle complex subunit 3"/>
    <property type="match status" value="1"/>
</dbReference>
<dbReference type="EMBL" id="MKXG01000001">
    <property type="protein sequence ID" value="PJZ17671.1"/>
    <property type="molecule type" value="Genomic_DNA"/>
</dbReference>
<dbReference type="AlphaFoldDB" id="A0A2M9WQG0"/>
<gene>
    <name evidence="2" type="ORF">BHU41_00140</name>
    <name evidence="1" type="ORF">F1C09_09310</name>
</gene>
<name>A0A2M9WQG0_9LACO</name>
<protein>
    <submittedName>
        <fullName evidence="1">DUF2507 domain-containing protein</fullName>
    </submittedName>
</protein>